<protein>
    <submittedName>
        <fullName evidence="1">HutD family protein</fullName>
    </submittedName>
</protein>
<evidence type="ECO:0000313" key="3">
    <source>
        <dbReference type="Proteomes" id="UP000295985"/>
    </source>
</evidence>
<organism evidence="1 3">
    <name type="scientific">Brenneria nigrifluens DSM 30175 = ATCC 13028</name>
    <dbReference type="NCBI Taxonomy" id="1121120"/>
    <lineage>
        <taxon>Bacteria</taxon>
        <taxon>Pseudomonadati</taxon>
        <taxon>Pseudomonadota</taxon>
        <taxon>Gammaproteobacteria</taxon>
        <taxon>Enterobacterales</taxon>
        <taxon>Pectobacteriaceae</taxon>
        <taxon>Brenneria</taxon>
    </lineage>
</organism>
<gene>
    <name evidence="1" type="ORF">DDT54_20910</name>
    <name evidence="2" type="ORF">EH206_02830</name>
</gene>
<dbReference type="AlphaFoldDB" id="A0A2U1UFD6"/>
<accession>A0A2U1UFD6</accession>
<evidence type="ECO:0000313" key="1">
    <source>
        <dbReference type="EMBL" id="PWC20389.1"/>
    </source>
</evidence>
<dbReference type="Gene3D" id="2.60.120.10">
    <property type="entry name" value="Jelly Rolls"/>
    <property type="match status" value="1"/>
</dbReference>
<dbReference type="InterPro" id="IPR014710">
    <property type="entry name" value="RmlC-like_jellyroll"/>
</dbReference>
<dbReference type="SUPFAM" id="SSF51182">
    <property type="entry name" value="RmlC-like cupins"/>
    <property type="match status" value="1"/>
</dbReference>
<dbReference type="OrthoDB" id="9800082at2"/>
<reference evidence="1 3" key="1">
    <citation type="submission" date="2018-04" db="EMBL/GenBank/DDBJ databases">
        <title>Brenneria corticis sp.nov.</title>
        <authorList>
            <person name="Li Y."/>
        </authorList>
    </citation>
    <scope>NUCLEOTIDE SEQUENCE [LARGE SCALE GENOMIC DNA]</scope>
    <source>
        <strain evidence="1 3">LMG 2694</strain>
    </source>
</reference>
<dbReference type="InterPro" id="IPR010282">
    <property type="entry name" value="Uncharacterised_HutD/Ves"/>
</dbReference>
<dbReference type="PANTHER" id="PTHR37943:SF1">
    <property type="entry name" value="PROTEIN VES"/>
    <property type="match status" value="1"/>
</dbReference>
<dbReference type="EMBL" id="QDKK01000047">
    <property type="protein sequence ID" value="PWC20389.1"/>
    <property type="molecule type" value="Genomic_DNA"/>
</dbReference>
<dbReference type="Pfam" id="PF05962">
    <property type="entry name" value="HutD"/>
    <property type="match status" value="1"/>
</dbReference>
<evidence type="ECO:0000313" key="2">
    <source>
        <dbReference type="EMBL" id="QCR03235.1"/>
    </source>
</evidence>
<dbReference type="InterPro" id="IPR011051">
    <property type="entry name" value="RmlC_Cupin_sf"/>
</dbReference>
<dbReference type="EMBL" id="CP034036">
    <property type="protein sequence ID" value="QCR03235.1"/>
    <property type="molecule type" value="Genomic_DNA"/>
</dbReference>
<dbReference type="RefSeq" id="WP_009111305.1">
    <property type="nucleotide sequence ID" value="NZ_CP034036.1"/>
</dbReference>
<keyword evidence="4" id="KW-1185">Reference proteome</keyword>
<proteinExistence type="predicted"/>
<dbReference type="Proteomes" id="UP000295985">
    <property type="component" value="Unassembled WGS sequence"/>
</dbReference>
<name>A0A2U1UFD6_9GAMM</name>
<reference evidence="2 4" key="2">
    <citation type="submission" date="2018-11" db="EMBL/GenBank/DDBJ databases">
        <title>Genome sequences of Brenneria nigrifluens and Brenneria rubrifaciens.</title>
        <authorList>
            <person name="Poret-Peterson A.T."/>
            <person name="McClean A.E."/>
            <person name="Kluepfel D.A."/>
        </authorList>
    </citation>
    <scope>NUCLEOTIDE SEQUENCE [LARGE SCALE GENOMIC DNA]</scope>
    <source>
        <strain evidence="2 4">ATCC 13028</strain>
    </source>
</reference>
<evidence type="ECO:0000313" key="4">
    <source>
        <dbReference type="Proteomes" id="UP000303847"/>
    </source>
</evidence>
<dbReference type="Proteomes" id="UP000303847">
    <property type="component" value="Chromosome"/>
</dbReference>
<sequence length="191" mass="20746">MMHLYQLHDLPVSRWRNGGGETREIVRFPGGEDAFGWRASIATIAASGPFSSFPGADRVITLLQGDGVELEFAGKPPHALRVNRPLRFAGEESVYARLSGAPSLDFNIMTARDRFNADVCVTDGAQRAESGVAWIIAGQWRTAGKRLTAGQGVWWLSNGEAIVPQSSDALMLFTRITARHHVCPDAARSNG</sequence>
<dbReference type="PANTHER" id="PTHR37943">
    <property type="entry name" value="PROTEIN VES"/>
    <property type="match status" value="1"/>
</dbReference>
<dbReference type="CDD" id="cd20293">
    <property type="entry name" value="cupin_HutD_N"/>
    <property type="match status" value="1"/>
</dbReference>